<dbReference type="Proteomes" id="UP000011864">
    <property type="component" value="Chromosome"/>
</dbReference>
<gene>
    <name evidence="2" type="ORF">C427_2574</name>
</gene>
<evidence type="ECO:0000256" key="1">
    <source>
        <dbReference type="SAM" id="MobiDB-lite"/>
    </source>
</evidence>
<keyword evidence="3" id="KW-1185">Reference proteome</keyword>
<protein>
    <submittedName>
        <fullName evidence="2">Uncharacterized protein</fullName>
    </submittedName>
</protein>
<dbReference type="PATRIC" id="fig|1129794.4.peg.2553"/>
<feature type="region of interest" description="Disordered" evidence="1">
    <location>
        <begin position="20"/>
        <end position="42"/>
    </location>
</feature>
<reference evidence="2 3" key="1">
    <citation type="journal article" date="2013" name="Genome Announc.">
        <title>Complete Genome Sequence of Glaciecola psychrophila Strain 170T.</title>
        <authorList>
            <person name="Yin J."/>
            <person name="Chen J."/>
            <person name="Liu G."/>
            <person name="Yu Y."/>
            <person name="Song L."/>
            <person name="Wang X."/>
            <person name="Qu X."/>
        </authorList>
    </citation>
    <scope>NUCLEOTIDE SEQUENCE [LARGE SCALE GENOMIC DNA]</scope>
    <source>
        <strain evidence="2 3">170</strain>
    </source>
</reference>
<proteinExistence type="predicted"/>
<name>K6ZMN4_9ALTE</name>
<organism evidence="2 3">
    <name type="scientific">Paraglaciecola psychrophila 170</name>
    <dbReference type="NCBI Taxonomy" id="1129794"/>
    <lineage>
        <taxon>Bacteria</taxon>
        <taxon>Pseudomonadati</taxon>
        <taxon>Pseudomonadota</taxon>
        <taxon>Gammaproteobacteria</taxon>
        <taxon>Alteromonadales</taxon>
        <taxon>Alteromonadaceae</taxon>
        <taxon>Paraglaciecola</taxon>
    </lineage>
</organism>
<accession>K6ZMN4</accession>
<sequence length="42" mass="4799">MSKLVNHLEKPIITRSYFTQEQEAADAAKKSSEKSKPQQTIH</sequence>
<evidence type="ECO:0000313" key="3">
    <source>
        <dbReference type="Proteomes" id="UP000011864"/>
    </source>
</evidence>
<dbReference type="AlphaFoldDB" id="K6ZMN4"/>
<dbReference type="KEGG" id="gps:C427_2574"/>
<evidence type="ECO:0000313" key="2">
    <source>
        <dbReference type="EMBL" id="AGH44683.1"/>
    </source>
</evidence>
<dbReference type="EMBL" id="CP003837">
    <property type="protein sequence ID" value="AGH44683.1"/>
    <property type="molecule type" value="Genomic_DNA"/>
</dbReference>
<dbReference type="HOGENOM" id="CLU_3255324_0_0_6"/>
<feature type="compositionally biased region" description="Basic and acidic residues" evidence="1">
    <location>
        <begin position="26"/>
        <end position="36"/>
    </location>
</feature>